<dbReference type="RefSeq" id="WP_275398292.1">
    <property type="nucleotide sequence ID" value="NZ_JAKIHW010000022.1"/>
</dbReference>
<keyword evidence="1" id="KW-0732">Signal</keyword>
<dbReference type="AlphaFoldDB" id="A0A9X4JN17"/>
<reference evidence="2" key="1">
    <citation type="submission" date="2022-01" db="EMBL/GenBank/DDBJ databases">
        <title>Genetic Characterization of Carbapenem-resistant Citrobacter spp. from China: a multicenter study.</title>
        <authorList>
            <person name="Ye L."/>
        </authorList>
    </citation>
    <scope>NUCLEOTIDE SEQUENCE</scope>
    <source>
        <strain evidence="2">IR5432</strain>
    </source>
</reference>
<feature type="signal peptide" evidence="1">
    <location>
        <begin position="1"/>
        <end position="25"/>
    </location>
</feature>
<evidence type="ECO:0000313" key="3">
    <source>
        <dbReference type="Proteomes" id="UP001147005"/>
    </source>
</evidence>
<dbReference type="Proteomes" id="UP001147005">
    <property type="component" value="Unassembled WGS sequence"/>
</dbReference>
<comment type="caution">
    <text evidence="2">The sequence shown here is derived from an EMBL/GenBank/DDBJ whole genome shotgun (WGS) entry which is preliminary data.</text>
</comment>
<feature type="chain" id="PRO_5040756202" evidence="1">
    <location>
        <begin position="26"/>
        <end position="131"/>
    </location>
</feature>
<organism evidence="2 3">
    <name type="scientific">Citrobacter portucalensis</name>
    <dbReference type="NCBI Taxonomy" id="1639133"/>
    <lineage>
        <taxon>Bacteria</taxon>
        <taxon>Pseudomonadati</taxon>
        <taxon>Pseudomonadota</taxon>
        <taxon>Gammaproteobacteria</taxon>
        <taxon>Enterobacterales</taxon>
        <taxon>Enterobacteriaceae</taxon>
        <taxon>Citrobacter</taxon>
        <taxon>Citrobacter freundii complex</taxon>
    </lineage>
</organism>
<dbReference type="EMBL" id="JAKIHW010000022">
    <property type="protein sequence ID" value="MDE9619846.1"/>
    <property type="molecule type" value="Genomic_DNA"/>
</dbReference>
<evidence type="ECO:0000256" key="1">
    <source>
        <dbReference type="SAM" id="SignalP"/>
    </source>
</evidence>
<protein>
    <submittedName>
        <fullName evidence="2">DUF4156 domain-containing protein</fullName>
    </submittedName>
</protein>
<gene>
    <name evidence="2" type="ORF">L2111_17470</name>
</gene>
<evidence type="ECO:0000313" key="2">
    <source>
        <dbReference type="EMBL" id="MDE9619846.1"/>
    </source>
</evidence>
<dbReference type="PROSITE" id="PS51257">
    <property type="entry name" value="PROKAR_LIPOPROTEIN"/>
    <property type="match status" value="1"/>
</dbReference>
<sequence length="131" mass="14149">MMLSKTFKISVLTSILAVLSGCAHMDEAATHVQVVNGNNAFTSQCKMLGPVSDEQSEWAFATPGETQSQVLINLRSQAYKLYGADTIAIQSFGRSGFSTDSGSAIALKCIHPELGSAEVDWPLYFHTLFIT</sequence>
<proteinExistence type="predicted"/>
<accession>A0A9X4JN17</accession>
<name>A0A9X4JN17_9ENTR</name>